<evidence type="ECO:0000256" key="11">
    <source>
        <dbReference type="RuleBase" id="RU004334"/>
    </source>
</evidence>
<dbReference type="GO" id="GO:0043565">
    <property type="term" value="F:sequence-specific DNA binding"/>
    <property type="evidence" value="ECO:0007669"/>
    <property type="project" value="InterPro"/>
</dbReference>
<feature type="region of interest" description="Disordered" evidence="13">
    <location>
        <begin position="509"/>
        <end position="529"/>
    </location>
</feature>
<feature type="domain" description="NR LBD" evidence="17">
    <location>
        <begin position="300"/>
        <end position="568"/>
    </location>
</feature>
<feature type="transmembrane region" description="Helical" evidence="14">
    <location>
        <begin position="605"/>
        <end position="623"/>
    </location>
</feature>
<reference evidence="18" key="1">
    <citation type="submission" date="2021-03" db="EMBL/GenBank/DDBJ databases">
        <title>Chromosome level genome of the anhydrobiotic midge Polypedilum vanderplanki.</title>
        <authorList>
            <person name="Yoshida Y."/>
            <person name="Kikawada T."/>
            <person name="Gusev O."/>
        </authorList>
    </citation>
    <scope>NUCLEOTIDE SEQUENCE</scope>
    <source>
        <strain evidence="18">NIAS01</strain>
        <tissue evidence="18">Whole body or cell culture</tissue>
    </source>
</reference>
<sequence length="674" mass="74353">MELTTTTTGTSEDKRASVSPPSIFTFPQSKLLSWPTNLQSPVKSQQKIIAEPSVDGKVNKMQINSEGNGTSNSNNRKNHQSTLGLSCVVCGDTSSGKHYGILACNGCSGFFKRSVRRKLIYRCQAGTGRCIVDKAHRNQCQACRLKKCMTMGMNKDAVQNERQPRNTATIKPESLRDLDQQKVLREHSSLVGIFGPQFTNTMSLSMLSPPRYGHSDLLTPPALAASQFLHHSSQLNAIPHHHQVSLANDYHLLSLNSSSNNNSISSNSPNGIHSCNNTKDETHNKSSSIGSNSPNHLMENDDDSIEIEVTTNDEENENENGENVKNMVPHLVNPSLYGHTHETVYETSARLLFMAVKWAKNLPSFASLAFRDQVILLEESWSALFLLNAIQWCLPLEPSSCSLFSIAEHCNNNNNNNNSAENKHDKIAADIRTLHDTLLRFKTILVDPAEFACLKAIVLFRSDAKGLKSSSEIENLQDQAQVMLAQHCRAQFPTQIARFGKITMAAPGSDPNSLAPSAAPATGEDGEIVGGPRTPQQIAAQRRLQQTQAQVDEVVDIMKTNVEKVLERDQKLSELDDRADALQQGASQFEQQAGKLKRKFWLQNLKMMIIMGVIGLIIVAYIGSKFMGDEKPQYQYPPPQYMPPPQQAAAAPAAPASGVKSFFPISNSDRFFRV</sequence>
<feature type="region of interest" description="Disordered" evidence="13">
    <location>
        <begin position="1"/>
        <end position="21"/>
    </location>
</feature>
<dbReference type="Pfam" id="PF00957">
    <property type="entry name" value="Synaptobrevin"/>
    <property type="match status" value="1"/>
</dbReference>
<evidence type="ECO:0000256" key="7">
    <source>
        <dbReference type="ARBA" id="ARBA00023163"/>
    </source>
</evidence>
<comment type="subcellular location">
    <subcellularLocation>
        <location evidence="1 11">Nucleus</location>
    </subcellularLocation>
</comment>
<evidence type="ECO:0000259" key="17">
    <source>
        <dbReference type="PROSITE" id="PS51843"/>
    </source>
</evidence>
<evidence type="ECO:0000259" key="16">
    <source>
        <dbReference type="PROSITE" id="PS51030"/>
    </source>
</evidence>
<dbReference type="PROSITE" id="PS51030">
    <property type="entry name" value="NUCLEAR_REC_DBD_2"/>
    <property type="match status" value="1"/>
</dbReference>
<dbReference type="GO" id="GO:0008270">
    <property type="term" value="F:zinc ion binding"/>
    <property type="evidence" value="ECO:0007669"/>
    <property type="project" value="UniProtKB-KW"/>
</dbReference>
<dbReference type="PROSITE" id="PS00417">
    <property type="entry name" value="SYNAPTOBREVIN"/>
    <property type="match status" value="1"/>
</dbReference>
<evidence type="ECO:0000313" key="18">
    <source>
        <dbReference type="EMBL" id="KAG5681634.1"/>
    </source>
</evidence>
<keyword evidence="4 11" id="KW-0862">Zinc</keyword>
<dbReference type="PROSITE" id="PS51843">
    <property type="entry name" value="NR_LBD"/>
    <property type="match status" value="1"/>
</dbReference>
<protein>
    <submittedName>
        <fullName evidence="18">Uncharacterized protein</fullName>
    </submittedName>
</protein>
<dbReference type="InterPro" id="IPR001388">
    <property type="entry name" value="Synaptobrevin-like"/>
</dbReference>
<feature type="region of interest" description="Disordered" evidence="13">
    <location>
        <begin position="261"/>
        <end position="300"/>
    </location>
</feature>
<feature type="domain" description="V-SNARE coiled-coil homology" evidence="15">
    <location>
        <begin position="543"/>
        <end position="603"/>
    </location>
</feature>
<dbReference type="InterPro" id="IPR035500">
    <property type="entry name" value="NHR-like_dom_sf"/>
</dbReference>
<dbReference type="PANTHER" id="PTHR24083">
    <property type="entry name" value="NUCLEAR HORMONE RECEPTOR"/>
    <property type="match status" value="1"/>
</dbReference>
<evidence type="ECO:0000259" key="15">
    <source>
        <dbReference type="PROSITE" id="PS50892"/>
    </source>
</evidence>
<evidence type="ECO:0000256" key="9">
    <source>
        <dbReference type="ARBA" id="ARBA00023242"/>
    </source>
</evidence>
<dbReference type="InterPro" id="IPR042855">
    <property type="entry name" value="V_SNARE_CC"/>
</dbReference>
<keyword evidence="14" id="KW-0812">Transmembrane</keyword>
<feature type="compositionally biased region" description="Polar residues" evidence="13">
    <location>
        <begin position="285"/>
        <end position="295"/>
    </location>
</feature>
<dbReference type="Gene3D" id="1.20.5.110">
    <property type="match status" value="1"/>
</dbReference>
<dbReference type="SUPFAM" id="SSF58038">
    <property type="entry name" value="SNARE fusion complex"/>
    <property type="match status" value="1"/>
</dbReference>
<evidence type="ECO:0000313" key="19">
    <source>
        <dbReference type="Proteomes" id="UP001107558"/>
    </source>
</evidence>
<feature type="coiled-coil region" evidence="12">
    <location>
        <begin position="572"/>
        <end position="599"/>
    </location>
</feature>
<evidence type="ECO:0000256" key="12">
    <source>
        <dbReference type="SAM" id="Coils"/>
    </source>
</evidence>
<dbReference type="GO" id="GO:0045944">
    <property type="term" value="P:positive regulation of transcription by RNA polymerase II"/>
    <property type="evidence" value="ECO:0007669"/>
    <property type="project" value="UniProtKB-ARBA"/>
</dbReference>
<evidence type="ECO:0000256" key="2">
    <source>
        <dbReference type="ARBA" id="ARBA00022723"/>
    </source>
</evidence>
<keyword evidence="2 11" id="KW-0479">Metal-binding</keyword>
<dbReference type="SUPFAM" id="SSF57716">
    <property type="entry name" value="Glucocorticoid receptor-like (DNA-binding domain)"/>
    <property type="match status" value="1"/>
</dbReference>
<dbReference type="SMART" id="SM00430">
    <property type="entry name" value="HOLI"/>
    <property type="match status" value="1"/>
</dbReference>
<dbReference type="Gene3D" id="3.30.50.10">
    <property type="entry name" value="Erythroid Transcription Factor GATA-1, subunit A"/>
    <property type="match status" value="1"/>
</dbReference>
<feature type="domain" description="Nuclear receptor" evidence="16">
    <location>
        <begin position="84"/>
        <end position="160"/>
    </location>
</feature>
<proteinExistence type="inferred from homology"/>
<keyword evidence="3 11" id="KW-0863">Zinc-finger</keyword>
<feature type="compositionally biased region" description="Low complexity" evidence="13">
    <location>
        <begin position="1"/>
        <end position="10"/>
    </location>
</feature>
<keyword evidence="9 11" id="KW-0539">Nucleus</keyword>
<keyword evidence="8 11" id="KW-0675">Receptor</keyword>
<evidence type="ECO:0000256" key="5">
    <source>
        <dbReference type="ARBA" id="ARBA00023015"/>
    </source>
</evidence>
<evidence type="ECO:0000256" key="1">
    <source>
        <dbReference type="ARBA" id="ARBA00004123"/>
    </source>
</evidence>
<evidence type="ECO:0000256" key="13">
    <source>
        <dbReference type="SAM" id="MobiDB-lite"/>
    </source>
</evidence>
<keyword evidence="6 11" id="KW-0238">DNA-binding</keyword>
<dbReference type="PROSITE" id="PS50892">
    <property type="entry name" value="V_SNARE"/>
    <property type="match status" value="1"/>
</dbReference>
<dbReference type="FunFam" id="3.30.50.10:FF:000028">
    <property type="entry name" value="Nuclear receptor subfamily 2, group E, member 3"/>
    <property type="match status" value="1"/>
</dbReference>
<keyword evidence="10 12" id="KW-0175">Coiled coil</keyword>
<feature type="compositionally biased region" description="Low complexity" evidence="13">
    <location>
        <begin position="64"/>
        <end position="75"/>
    </location>
</feature>
<dbReference type="InterPro" id="IPR001628">
    <property type="entry name" value="Znf_hrmn_rcpt"/>
</dbReference>
<feature type="region of interest" description="Disordered" evidence="13">
    <location>
        <begin position="50"/>
        <end position="77"/>
    </location>
</feature>
<keyword evidence="14" id="KW-1133">Transmembrane helix</keyword>
<evidence type="ECO:0000256" key="4">
    <source>
        <dbReference type="ARBA" id="ARBA00022833"/>
    </source>
</evidence>
<dbReference type="SMART" id="SM00399">
    <property type="entry name" value="ZnF_C4"/>
    <property type="match status" value="1"/>
</dbReference>
<dbReference type="OrthoDB" id="5774777at2759"/>
<gene>
    <name evidence="18" type="ORF">PVAND_011050</name>
</gene>
<keyword evidence="5 11" id="KW-0805">Transcription regulation</keyword>
<dbReference type="InterPro" id="IPR000536">
    <property type="entry name" value="Nucl_hrmn_rcpt_lig-bd"/>
</dbReference>
<evidence type="ECO:0000256" key="10">
    <source>
        <dbReference type="PROSITE-ProRule" id="PRU00290"/>
    </source>
</evidence>
<keyword evidence="14" id="KW-0472">Membrane</keyword>
<evidence type="ECO:0000256" key="14">
    <source>
        <dbReference type="SAM" id="Phobius"/>
    </source>
</evidence>
<name>A0A9J6CHF3_POLVA</name>
<dbReference type="Gene3D" id="1.10.565.10">
    <property type="entry name" value="Retinoid X Receptor"/>
    <property type="match status" value="1"/>
</dbReference>
<dbReference type="Proteomes" id="UP001107558">
    <property type="component" value="Chromosome 1"/>
</dbReference>
<dbReference type="GO" id="GO:0016020">
    <property type="term" value="C:membrane"/>
    <property type="evidence" value="ECO:0007669"/>
    <property type="project" value="InterPro"/>
</dbReference>
<dbReference type="PRINTS" id="PR00219">
    <property type="entry name" value="SYNAPTOBREVN"/>
</dbReference>
<dbReference type="EMBL" id="JADBJN010000001">
    <property type="protein sequence ID" value="KAG5681634.1"/>
    <property type="molecule type" value="Genomic_DNA"/>
</dbReference>
<dbReference type="GO" id="GO:0005634">
    <property type="term" value="C:nucleus"/>
    <property type="evidence" value="ECO:0007669"/>
    <property type="project" value="UniProtKB-SubCell"/>
</dbReference>
<dbReference type="Pfam" id="PF00104">
    <property type="entry name" value="Hormone_recep"/>
    <property type="match status" value="1"/>
</dbReference>
<comment type="caution">
    <text evidence="18">The sequence shown here is derived from an EMBL/GenBank/DDBJ whole genome shotgun (WGS) entry which is preliminary data.</text>
</comment>
<organism evidence="18 19">
    <name type="scientific">Polypedilum vanderplanki</name>
    <name type="common">Sleeping chironomid midge</name>
    <dbReference type="NCBI Taxonomy" id="319348"/>
    <lineage>
        <taxon>Eukaryota</taxon>
        <taxon>Metazoa</taxon>
        <taxon>Ecdysozoa</taxon>
        <taxon>Arthropoda</taxon>
        <taxon>Hexapoda</taxon>
        <taxon>Insecta</taxon>
        <taxon>Pterygota</taxon>
        <taxon>Neoptera</taxon>
        <taxon>Endopterygota</taxon>
        <taxon>Diptera</taxon>
        <taxon>Nematocera</taxon>
        <taxon>Chironomoidea</taxon>
        <taxon>Chironomidae</taxon>
        <taxon>Chironominae</taxon>
        <taxon>Polypedilum</taxon>
        <taxon>Polypedilum</taxon>
    </lineage>
</organism>
<accession>A0A9J6CHF3</accession>
<dbReference type="CDD" id="cd06970">
    <property type="entry name" value="NR_DBD_PNR"/>
    <property type="match status" value="1"/>
</dbReference>
<evidence type="ECO:0000256" key="6">
    <source>
        <dbReference type="ARBA" id="ARBA00023125"/>
    </source>
</evidence>
<evidence type="ECO:0000256" key="3">
    <source>
        <dbReference type="ARBA" id="ARBA00022771"/>
    </source>
</evidence>
<dbReference type="PROSITE" id="PS00031">
    <property type="entry name" value="NUCLEAR_REC_DBD_1"/>
    <property type="match status" value="1"/>
</dbReference>
<dbReference type="CDD" id="cd15870">
    <property type="entry name" value="R-SNARE_VAMP2"/>
    <property type="match status" value="1"/>
</dbReference>
<evidence type="ECO:0000256" key="8">
    <source>
        <dbReference type="ARBA" id="ARBA00023170"/>
    </source>
</evidence>
<dbReference type="GO" id="GO:0003700">
    <property type="term" value="F:DNA-binding transcription factor activity"/>
    <property type="evidence" value="ECO:0007669"/>
    <property type="project" value="InterPro"/>
</dbReference>
<dbReference type="PRINTS" id="PR00047">
    <property type="entry name" value="STROIDFINGER"/>
</dbReference>
<dbReference type="InterPro" id="IPR013088">
    <property type="entry name" value="Znf_NHR/GATA"/>
</dbReference>
<dbReference type="AlphaFoldDB" id="A0A9J6CHF3"/>
<dbReference type="GO" id="GO:0016192">
    <property type="term" value="P:vesicle-mediated transport"/>
    <property type="evidence" value="ECO:0007669"/>
    <property type="project" value="InterPro"/>
</dbReference>
<keyword evidence="19" id="KW-1185">Reference proteome</keyword>
<keyword evidence="7 11" id="KW-0804">Transcription</keyword>
<dbReference type="SUPFAM" id="SSF48508">
    <property type="entry name" value="Nuclear receptor ligand-binding domain"/>
    <property type="match status" value="1"/>
</dbReference>
<comment type="similarity">
    <text evidence="11">Belongs to the nuclear hormone receptor family.</text>
</comment>
<dbReference type="Pfam" id="PF00105">
    <property type="entry name" value="zf-C4"/>
    <property type="match status" value="1"/>
</dbReference>
<dbReference type="InterPro" id="IPR050274">
    <property type="entry name" value="Nuclear_hormone_rcpt_NR2"/>
</dbReference>